<dbReference type="Pfam" id="PF09826">
    <property type="entry name" value="Beta_propel"/>
    <property type="match status" value="1"/>
</dbReference>
<accession>A0A0W8FHI9</accession>
<sequence>MSERMRLMVVALGIVVIAAIIGSALALEKEEEGELGDLKKFGSPDEIREYLKAQAAGSGYRVDYAPAAKEDAVSGSMPLPSPQMEPGVLSRDGAGDYSVTNVQVHGVDEPDFVKNDGRYIYLLSGNTLAIIDAYPAERAVISSETTIRGQPVALFIGRDRLAVFSTAREEVFIQPKSSAVPVPYWRTMTHACVYSIRDRKNPELIRDLSFSGNYYDARLIQDHIYVITSESVPWFADDILLPEVRDGDRPVISPDVYYPDIAEAHYLYHTLSSFSIKNSNAPQAETFLLGYANTVYVSQGNFYIGYRTDIPGGMPPREDCRGQEKTIIHRFGIRGGNIDYKGMGTVPGHLLNQFSLDEYDGHLRVATTVQEWTERGSVRYNNVYVLGEDMETVGELEFLAPDERIYATRFIGERLYMVTFKQIDPLFVIDLSDPENPGVLGELKIPGYSDYLHPYDSDHILGLGKETSENQWGGASVGGLKIALFDISDVHRPTLVDSVEIGEAGTDSEALRDHKAFLFDKRKDLLVVPVFEVQKSAIPDGTYRSYRLKTWQGAYVFGVSPADGFTLRGTVGHGEGDSPHVWWSSNPVRRSLYMDDVLYTISPRSVVMTDLTDIGTRIGEISLPQGAPYPYYRV</sequence>
<dbReference type="EMBL" id="LNQE01001203">
    <property type="protein sequence ID" value="KUG20329.1"/>
    <property type="molecule type" value="Genomic_DNA"/>
</dbReference>
<reference evidence="1" key="1">
    <citation type="journal article" date="2015" name="Proc. Natl. Acad. Sci. U.S.A.">
        <title>Networks of energetic and metabolic interactions define dynamics in microbial communities.</title>
        <authorList>
            <person name="Embree M."/>
            <person name="Liu J.K."/>
            <person name="Al-Bassam M.M."/>
            <person name="Zengler K."/>
        </authorList>
    </citation>
    <scope>NUCLEOTIDE SEQUENCE</scope>
</reference>
<evidence type="ECO:0008006" key="2">
    <source>
        <dbReference type="Google" id="ProtNLM"/>
    </source>
</evidence>
<name>A0A0W8FHI9_9ZZZZ</name>
<dbReference type="InterPro" id="IPR014441">
    <property type="entry name" value="UCP006425_b-propeller"/>
</dbReference>
<evidence type="ECO:0000313" key="1">
    <source>
        <dbReference type="EMBL" id="KUG20329.1"/>
    </source>
</evidence>
<gene>
    <name evidence="1" type="ORF">ASZ90_009940</name>
</gene>
<organism evidence="1">
    <name type="scientific">hydrocarbon metagenome</name>
    <dbReference type="NCBI Taxonomy" id="938273"/>
    <lineage>
        <taxon>unclassified sequences</taxon>
        <taxon>metagenomes</taxon>
        <taxon>ecological metagenomes</taxon>
    </lineage>
</organism>
<protein>
    <recommendedName>
        <fullName evidence="2">Beta propeller domain protein</fullName>
    </recommendedName>
</protein>
<dbReference type="InterPro" id="IPR019198">
    <property type="entry name" value="Beta_propeller_containing"/>
</dbReference>
<comment type="caution">
    <text evidence="1">The sequence shown here is derived from an EMBL/GenBank/DDBJ whole genome shotgun (WGS) entry which is preliminary data.</text>
</comment>
<dbReference type="PIRSF" id="PIRSF006425">
    <property type="entry name" value="UCP006425_WD40"/>
    <property type="match status" value="1"/>
</dbReference>
<proteinExistence type="predicted"/>
<dbReference type="AlphaFoldDB" id="A0A0W8FHI9"/>